<dbReference type="PhylomeDB" id="Q6ZWH7"/>
<evidence type="ECO:0000256" key="1">
    <source>
        <dbReference type="SAM" id="MobiDB-lite"/>
    </source>
</evidence>
<sequence length="128" mass="13562">MSGSSRMGTTTSRSGSEPPAVRPAKARVRMPSRSMAPGSAPPRCGKGLGRALRPLPRSPCSPHSGTANATGQPAVPRKESQGRETPPRAASVHPAARASYLCLSKQSAPWELKYNRCQVQGRRFAAEN</sequence>
<dbReference type="EMBL" id="AK123049">
    <property type="protein sequence ID" value="BAC85525.1"/>
    <property type="molecule type" value="mRNA"/>
</dbReference>
<proteinExistence type="evidence at transcript level"/>
<feature type="compositionally biased region" description="Low complexity" evidence="1">
    <location>
        <begin position="1"/>
        <end position="16"/>
    </location>
</feature>
<protein>
    <submittedName>
        <fullName evidence="2">cDNA FLJ41054 fis, clone STOMA1000189</fullName>
    </submittedName>
</protein>
<feature type="compositionally biased region" description="Polar residues" evidence="1">
    <location>
        <begin position="61"/>
        <end position="71"/>
    </location>
</feature>
<reference evidence="2" key="1">
    <citation type="submission" date="2003-07" db="EMBL/GenBank/DDBJ databases">
        <title>NEDO human cDNA sequencing project.</title>
        <authorList>
            <person name="Suzuki O."/>
            <person name="Sasaki N."/>
            <person name="Aotsuka S."/>
            <person name="Shoji T."/>
            <person name="Ichihara T."/>
            <person name="Shiohata N."/>
            <person name="Matsumoto K."/>
            <person name="Hirano M."/>
            <person name="Sano S."/>
            <person name="Nomura R."/>
            <person name="Yoshikawa Y."/>
            <person name="Matsumura Y."/>
            <person name="Moriya S."/>
            <person name="Chiba E."/>
            <person name="Momiyama H."/>
            <person name="Onogawa S."/>
            <person name="Kaeriyama S."/>
            <person name="Satoh N."/>
            <person name="Matsunawa H."/>
            <person name="Takahashi E."/>
            <person name="Kataoka R."/>
            <person name="Kuga N."/>
            <person name="Kuroda A."/>
            <person name="Satoh I."/>
            <person name="Kamata K."/>
            <person name="Takami S."/>
            <person name="Terashima Y."/>
            <person name="Watanabe M."/>
            <person name="Sugiyama T."/>
            <person name="Irie R."/>
            <person name="Otsuki T."/>
            <person name="Sato H."/>
            <person name="Wakamatsu A."/>
            <person name="Ishii S."/>
            <person name="Yamamoto J."/>
            <person name="Isono Y."/>
            <person name="Kawai-Hio Y."/>
            <person name="Saito K."/>
            <person name="Nishikawa T."/>
            <person name="Kimura K."/>
            <person name="Yamashita H."/>
            <person name="Matsuo K."/>
            <person name="Nakamura Y."/>
            <person name="Sekine M."/>
            <person name="Kikuchi H."/>
            <person name="Kanda K."/>
            <person name="Wagatsuma M."/>
            <person name="Murakawa K."/>
            <person name="Kanehori K."/>
            <person name="Takahashi-Fujii A."/>
            <person name="Oshima A."/>
            <person name="Sugiyama A."/>
            <person name="Kawakami B."/>
            <person name="Suzuki Y."/>
            <person name="Sugano S."/>
            <person name="Nagahari K."/>
            <person name="Masuho Y."/>
            <person name="Nagai K."/>
            <person name="Isogai T."/>
        </authorList>
    </citation>
    <scope>NUCLEOTIDE SEQUENCE</scope>
    <source>
        <tissue evidence="2">Stomach</tissue>
    </source>
</reference>
<accession>Q6ZWH7</accession>
<feature type="compositionally biased region" description="Basic and acidic residues" evidence="1">
    <location>
        <begin position="76"/>
        <end position="86"/>
    </location>
</feature>
<dbReference type="AlphaFoldDB" id="Q6ZWH7"/>
<name>Q6ZWH7_HUMAN</name>
<evidence type="ECO:0000313" key="2">
    <source>
        <dbReference type="EMBL" id="BAC85525.1"/>
    </source>
</evidence>
<organism evidence="2">
    <name type="scientific">Homo sapiens</name>
    <name type="common">Human</name>
    <dbReference type="NCBI Taxonomy" id="9606"/>
    <lineage>
        <taxon>Eukaryota</taxon>
        <taxon>Metazoa</taxon>
        <taxon>Chordata</taxon>
        <taxon>Craniata</taxon>
        <taxon>Vertebrata</taxon>
        <taxon>Euteleostomi</taxon>
        <taxon>Mammalia</taxon>
        <taxon>Eutheria</taxon>
        <taxon>Euarchontoglires</taxon>
        <taxon>Primates</taxon>
        <taxon>Haplorrhini</taxon>
        <taxon>Catarrhini</taxon>
        <taxon>Hominidae</taxon>
        <taxon>Homo</taxon>
    </lineage>
</organism>
<feature type="region of interest" description="Disordered" evidence="1">
    <location>
        <begin position="1"/>
        <end position="95"/>
    </location>
</feature>